<keyword evidence="2" id="KW-0812">Transmembrane</keyword>
<dbReference type="Gramene" id="KVI10090">
    <property type="protein sequence ID" value="KVI10090"/>
    <property type="gene ID" value="Ccrd_011515"/>
</dbReference>
<accession>A0A103YJA3</accession>
<feature type="compositionally biased region" description="Polar residues" evidence="1">
    <location>
        <begin position="61"/>
        <end position="76"/>
    </location>
</feature>
<evidence type="ECO:0000256" key="2">
    <source>
        <dbReference type="SAM" id="Phobius"/>
    </source>
</evidence>
<protein>
    <recommendedName>
        <fullName evidence="5">Protein LOW PSII ACCUMULATION 2, chloroplastic</fullName>
    </recommendedName>
</protein>
<dbReference type="GO" id="GO:0009507">
    <property type="term" value="C:chloroplast"/>
    <property type="evidence" value="ECO:0007669"/>
    <property type="project" value="TreeGrafter"/>
</dbReference>
<keyword evidence="4" id="KW-1185">Reference proteome</keyword>
<feature type="transmembrane region" description="Helical" evidence="2">
    <location>
        <begin position="178"/>
        <end position="199"/>
    </location>
</feature>
<evidence type="ECO:0000313" key="4">
    <source>
        <dbReference type="Proteomes" id="UP000243975"/>
    </source>
</evidence>
<dbReference type="AlphaFoldDB" id="A0A103YJA3"/>
<feature type="transmembrane region" description="Helical" evidence="2">
    <location>
        <begin position="142"/>
        <end position="166"/>
    </location>
</feature>
<organism evidence="3 4">
    <name type="scientific">Cynara cardunculus var. scolymus</name>
    <name type="common">Globe artichoke</name>
    <name type="synonym">Cynara scolymus</name>
    <dbReference type="NCBI Taxonomy" id="59895"/>
    <lineage>
        <taxon>Eukaryota</taxon>
        <taxon>Viridiplantae</taxon>
        <taxon>Streptophyta</taxon>
        <taxon>Embryophyta</taxon>
        <taxon>Tracheophyta</taxon>
        <taxon>Spermatophyta</taxon>
        <taxon>Magnoliopsida</taxon>
        <taxon>eudicotyledons</taxon>
        <taxon>Gunneridae</taxon>
        <taxon>Pentapetalae</taxon>
        <taxon>asterids</taxon>
        <taxon>campanulids</taxon>
        <taxon>Asterales</taxon>
        <taxon>Asteraceae</taxon>
        <taxon>Carduoideae</taxon>
        <taxon>Cardueae</taxon>
        <taxon>Carduinae</taxon>
        <taxon>Cynara</taxon>
    </lineage>
</organism>
<dbReference type="PANTHER" id="PTHR37385:SF2">
    <property type="entry name" value="PROTEIN LPA2"/>
    <property type="match status" value="1"/>
</dbReference>
<dbReference type="InterPro" id="IPR038789">
    <property type="entry name" value="LPA2-like"/>
</dbReference>
<feature type="compositionally biased region" description="Low complexity" evidence="1">
    <location>
        <begin position="77"/>
        <end position="95"/>
    </location>
</feature>
<feature type="region of interest" description="Disordered" evidence="1">
    <location>
        <begin position="61"/>
        <end position="136"/>
    </location>
</feature>
<evidence type="ECO:0008006" key="5">
    <source>
        <dbReference type="Google" id="ProtNLM"/>
    </source>
</evidence>
<dbReference type="STRING" id="59895.A0A103YJA3"/>
<feature type="compositionally biased region" description="Polar residues" evidence="1">
    <location>
        <begin position="122"/>
        <end position="136"/>
    </location>
</feature>
<dbReference type="EMBL" id="LEKV01001029">
    <property type="protein sequence ID" value="KVI10090.1"/>
    <property type="molecule type" value="Genomic_DNA"/>
</dbReference>
<evidence type="ECO:0000313" key="3">
    <source>
        <dbReference type="EMBL" id="KVI10090.1"/>
    </source>
</evidence>
<dbReference type="OMA" id="ASIVWRT"/>
<sequence length="212" mass="23441">MMSTKNRNIQMAKKERLNEQNQDMALIFPSSSTFVVSNNKPCLHLHQKHHYPHHLTAIKAQNDSSSTEPTQSTDNTSSPIGFGSSSSDSSSSPLSNTTRKKQKGKKERASIIRRAPVETPKFVSQPQRGGEEANQQGSNERAFLLTWLGLGSLIIVEGIALAASGFLPQEWDNFFVKYLYPSFTPTVFLFVAGTVVYGVSKYLENENPNSSS</sequence>
<dbReference type="PANTHER" id="PTHR37385">
    <property type="entry name" value="PROTEIN LOW PSII ACCUMULATION 2, CHLOROPLASTIC"/>
    <property type="match status" value="1"/>
</dbReference>
<keyword evidence="2" id="KW-0472">Membrane</keyword>
<dbReference type="Proteomes" id="UP000243975">
    <property type="component" value="Unassembled WGS sequence"/>
</dbReference>
<gene>
    <name evidence="3" type="ORF">Ccrd_011515</name>
</gene>
<evidence type="ECO:0000256" key="1">
    <source>
        <dbReference type="SAM" id="MobiDB-lite"/>
    </source>
</evidence>
<proteinExistence type="predicted"/>
<keyword evidence="2" id="KW-1133">Transmembrane helix</keyword>
<name>A0A103YJA3_CYNCS</name>
<comment type="caution">
    <text evidence="3">The sequence shown here is derived from an EMBL/GenBank/DDBJ whole genome shotgun (WGS) entry which is preliminary data.</text>
</comment>
<reference evidence="3 4" key="1">
    <citation type="journal article" date="2016" name="Sci. Rep.">
        <title>The genome sequence of the outbreeding globe artichoke constructed de novo incorporating a phase-aware low-pass sequencing strategy of F1 progeny.</title>
        <authorList>
            <person name="Scaglione D."/>
            <person name="Reyes-Chin-Wo S."/>
            <person name="Acquadro A."/>
            <person name="Froenicke L."/>
            <person name="Portis E."/>
            <person name="Beitel C."/>
            <person name="Tirone M."/>
            <person name="Mauro R."/>
            <person name="Lo Monaco A."/>
            <person name="Mauromicale G."/>
            <person name="Faccioli P."/>
            <person name="Cattivelli L."/>
            <person name="Rieseberg L."/>
            <person name="Michelmore R."/>
            <person name="Lanteri S."/>
        </authorList>
    </citation>
    <scope>NUCLEOTIDE SEQUENCE [LARGE SCALE GENOMIC DNA]</scope>
    <source>
        <strain evidence="3">2C</strain>
    </source>
</reference>